<keyword evidence="5" id="KW-0436">Ligase</keyword>
<dbReference type="CDD" id="cd10150">
    <property type="entry name" value="CobN_like"/>
    <property type="match status" value="1"/>
</dbReference>
<proteinExistence type="predicted"/>
<dbReference type="PANTHER" id="PTHR44119:SF4">
    <property type="entry name" value="AEROBIC COBALTOCHELATASE SUBUNIT COBN"/>
    <property type="match status" value="1"/>
</dbReference>
<keyword evidence="3" id="KW-0732">Signal</keyword>
<evidence type="ECO:0000259" key="4">
    <source>
        <dbReference type="Pfam" id="PF02514"/>
    </source>
</evidence>
<feature type="domain" description="CobN/magnesium chelatase" evidence="4">
    <location>
        <begin position="138"/>
        <end position="1192"/>
    </location>
</feature>
<evidence type="ECO:0000313" key="6">
    <source>
        <dbReference type="Proteomes" id="UP001364224"/>
    </source>
</evidence>
<feature type="signal peptide" evidence="3">
    <location>
        <begin position="1"/>
        <end position="19"/>
    </location>
</feature>
<accession>A0ABU8B566</accession>
<evidence type="ECO:0000256" key="3">
    <source>
        <dbReference type="SAM" id="SignalP"/>
    </source>
</evidence>
<dbReference type="Pfam" id="PF02514">
    <property type="entry name" value="CobN-Mg_chel"/>
    <property type="match status" value="1"/>
</dbReference>
<protein>
    <submittedName>
        <fullName evidence="5">Cobaltochelatase CobN</fullName>
        <ecNumber evidence="5">6.6.1.2</ecNumber>
    </submittedName>
</protein>
<keyword evidence="2" id="KW-0812">Transmembrane</keyword>
<dbReference type="GO" id="GO:0051116">
    <property type="term" value="F:cobaltochelatase activity"/>
    <property type="evidence" value="ECO:0007669"/>
    <property type="project" value="UniProtKB-EC"/>
</dbReference>
<feature type="chain" id="PRO_5046748399" evidence="3">
    <location>
        <begin position="20"/>
        <end position="1302"/>
    </location>
</feature>
<name>A0ABU8B566_9BRAD</name>
<comment type="caution">
    <text evidence="5">The sequence shown here is derived from an EMBL/GenBank/DDBJ whole genome shotgun (WGS) entry which is preliminary data.</text>
</comment>
<keyword evidence="2" id="KW-1133">Transmembrane helix</keyword>
<keyword evidence="6" id="KW-1185">Reference proteome</keyword>
<dbReference type="NCBIfam" id="NF004644">
    <property type="entry name" value="PRK05989.2-2"/>
    <property type="match status" value="1"/>
</dbReference>
<reference evidence="5 6" key="1">
    <citation type="submission" date="2024-02" db="EMBL/GenBank/DDBJ databases">
        <title>Adaptive strategies in a cosmopolitan and abundant soil bacterium.</title>
        <authorList>
            <person name="Carini P."/>
        </authorList>
    </citation>
    <scope>NUCLEOTIDE SEQUENCE [LARGE SCALE GENOMIC DNA]</scope>
    <source>
        <strain evidence="5 6">AZCC 1608</strain>
    </source>
</reference>
<organism evidence="5 6">
    <name type="scientific">Bradyrhizobium algeriense</name>
    <dbReference type="NCBI Taxonomy" id="634784"/>
    <lineage>
        <taxon>Bacteria</taxon>
        <taxon>Pseudomonadati</taxon>
        <taxon>Pseudomonadota</taxon>
        <taxon>Alphaproteobacteria</taxon>
        <taxon>Hyphomicrobiales</taxon>
        <taxon>Nitrobacteraceae</taxon>
        <taxon>Bradyrhizobium</taxon>
    </lineage>
</organism>
<evidence type="ECO:0000313" key="5">
    <source>
        <dbReference type="EMBL" id="MEH2553236.1"/>
    </source>
</evidence>
<dbReference type="EC" id="6.6.1.2" evidence="5"/>
<dbReference type="EMBL" id="JAZHRV010000001">
    <property type="protein sequence ID" value="MEH2553236.1"/>
    <property type="molecule type" value="Genomic_DNA"/>
</dbReference>
<feature type="region of interest" description="Disordered" evidence="1">
    <location>
        <begin position="1229"/>
        <end position="1250"/>
    </location>
</feature>
<dbReference type="InterPro" id="IPR003672">
    <property type="entry name" value="CobN/Mg_chltase"/>
</dbReference>
<sequence>MGRHFASALLLAFVLVAGAGEAFSQDVRPNASARTNVVRIITDDFVLPGKLDKLAGFAGAQGLTLESVFVARTPGSPADWIGGAGLVILDTPRPMDLARVQESVGSALKDTTVPWIRVGGGPPAFGNLPPLIARRLMAYYSHGGEDNLKALFEFWAALRDGRDPTHIASPTPLPSTGIYHPDAPAAFMSVADYLRWAEGRVTRPKGRIGIAIYPGLIANMETKVVDAMIRQSESRGLVPMAFWFEAADPQGLEKLLVPAKADTLVIATHMQNGSARSAEFLKLGIPVVQVVNYREGDADAWDRAESGMAAPLVAAFLAVPEGWGASDPLVVDALHNGEPAPIQKQIEALLGKLERLVALRHTPADQKKLAAMFWNYPPGEKNFSASNLNIPRSLEKVTAALAKAGYAVKPTSEADLIEAGQAMLAGYYRPETLDALRERGLTGTLPVRAYRSWLDALPAQRKSELLAKWGEPEQHSAVRDIGGEEQFVIPRFEMGKLTIMPQPPRGGRPGENYHDTKQPPDHAYLATYLYVRETLGADALIHLGTHGTQEWTPGKDRGLSVHDYPMLAVGNMPVIYPYIQDNVAEAIQAKRRGRAVTVSHQTPAFAPAGLYDELRDLHTKIHEFMQLENGAVKEQTGEDIRKAVVKHNYHRDMGWDEKAVDGDFPKFLSELHDHLHELAQHAMPLGLHTFGEPSSPDERLSTVMQQLGQPFYKKLGTEPEEFFAVDFKALQDSAPYKLLRRHLREGVPVETLADPELADAIKRAVGLDLNLQHPGEIEGLLLALGGGFVPPGAGGDPIRNPDMASGRNLFAFEPDKVPTRVAHEAGAKALQQLIEAYRKDHQGETPRKLAFSMWGSETMRHLGIVESQILHALGLRPVWNSGGRLTALAIIPRQELGRPRIDVVMQITSVYRDQFDSFMRKLADAIEQLAQLDEGDNPLFQNTRASAERLVAQGQPRERALQLARLRMFSNAMGDYGTGLPEAVLKSASWEKDSSLAEAFLGRTQYAYGSKLWGIRGDGETNLFAEQLKGVQAAVLSRSSKLHGILATDHPFEFLGGLSLAIRHLDGASPSLYIADLREKTTRITSAARFLSDETRSRYFNPHWISTMQKEGYAGTLEILNAVNNLWGWQVVDPTMVRADQWQTVHDTFIRDIRDLKLGAWFEQHNPTAQLQIIERMIEAIRKGYWDAPEHTRRELVARVDELAQKNVLMGEKPTKAFVDQMGAGFGIARPSQQPPPAAAKQAEINPPQTVTGPVLEPVVAGAGESRSWWHSAMALLMMLACFGAGLYVQWRRNSLAALGNA</sequence>
<feature type="transmembrane region" description="Helical" evidence="2">
    <location>
        <begin position="1269"/>
        <end position="1289"/>
    </location>
</feature>
<dbReference type="Proteomes" id="UP001364224">
    <property type="component" value="Unassembled WGS sequence"/>
</dbReference>
<evidence type="ECO:0000256" key="1">
    <source>
        <dbReference type="SAM" id="MobiDB-lite"/>
    </source>
</evidence>
<gene>
    <name evidence="5" type="ORF">V1286_000765</name>
</gene>
<keyword evidence="2" id="KW-0472">Membrane</keyword>
<dbReference type="PANTHER" id="PTHR44119">
    <property type="entry name" value="MAGNESIUM-CHELATASE SUBUNIT CHLH, CHLOROPLASTIC"/>
    <property type="match status" value="1"/>
</dbReference>
<evidence type="ECO:0000256" key="2">
    <source>
        <dbReference type="SAM" id="Phobius"/>
    </source>
</evidence>